<protein>
    <submittedName>
        <fullName evidence="1">Uncharacterized protein</fullName>
    </submittedName>
</protein>
<sequence>MAQAILGLAKTGNTKEKPNRNHYRCNWCLDYGGHRLKGHQKACSKCPVGESHKENM</sequence>
<dbReference type="Proteomes" id="UP000828390">
    <property type="component" value="Unassembled WGS sequence"/>
</dbReference>
<name>A0A9D4I167_DREPO</name>
<dbReference type="AlphaFoldDB" id="A0A9D4I167"/>
<proteinExistence type="predicted"/>
<dbReference type="EMBL" id="JAIWYP010000011">
    <property type="protein sequence ID" value="KAH3738581.1"/>
    <property type="molecule type" value="Genomic_DNA"/>
</dbReference>
<keyword evidence="2" id="KW-1185">Reference proteome</keyword>
<evidence type="ECO:0000313" key="2">
    <source>
        <dbReference type="Proteomes" id="UP000828390"/>
    </source>
</evidence>
<gene>
    <name evidence="1" type="ORF">DPMN_045219</name>
</gene>
<accession>A0A9D4I167</accession>
<organism evidence="1 2">
    <name type="scientific">Dreissena polymorpha</name>
    <name type="common">Zebra mussel</name>
    <name type="synonym">Mytilus polymorpha</name>
    <dbReference type="NCBI Taxonomy" id="45954"/>
    <lineage>
        <taxon>Eukaryota</taxon>
        <taxon>Metazoa</taxon>
        <taxon>Spiralia</taxon>
        <taxon>Lophotrochozoa</taxon>
        <taxon>Mollusca</taxon>
        <taxon>Bivalvia</taxon>
        <taxon>Autobranchia</taxon>
        <taxon>Heteroconchia</taxon>
        <taxon>Euheterodonta</taxon>
        <taxon>Imparidentia</taxon>
        <taxon>Neoheterodontei</taxon>
        <taxon>Myida</taxon>
        <taxon>Dreissenoidea</taxon>
        <taxon>Dreissenidae</taxon>
        <taxon>Dreissena</taxon>
    </lineage>
</organism>
<reference evidence="1" key="1">
    <citation type="journal article" date="2019" name="bioRxiv">
        <title>The Genome of the Zebra Mussel, Dreissena polymorpha: A Resource for Invasive Species Research.</title>
        <authorList>
            <person name="McCartney M.A."/>
            <person name="Auch B."/>
            <person name="Kono T."/>
            <person name="Mallez S."/>
            <person name="Zhang Y."/>
            <person name="Obille A."/>
            <person name="Becker A."/>
            <person name="Abrahante J.E."/>
            <person name="Garbe J."/>
            <person name="Badalamenti J.P."/>
            <person name="Herman A."/>
            <person name="Mangelson H."/>
            <person name="Liachko I."/>
            <person name="Sullivan S."/>
            <person name="Sone E.D."/>
            <person name="Koren S."/>
            <person name="Silverstein K.A.T."/>
            <person name="Beckman K.B."/>
            <person name="Gohl D.M."/>
        </authorList>
    </citation>
    <scope>NUCLEOTIDE SEQUENCE</scope>
    <source>
        <strain evidence="1">Duluth1</strain>
        <tissue evidence="1">Whole animal</tissue>
    </source>
</reference>
<evidence type="ECO:0000313" key="1">
    <source>
        <dbReference type="EMBL" id="KAH3738581.1"/>
    </source>
</evidence>
<comment type="caution">
    <text evidence="1">The sequence shown here is derived from an EMBL/GenBank/DDBJ whole genome shotgun (WGS) entry which is preliminary data.</text>
</comment>
<reference evidence="1" key="2">
    <citation type="submission" date="2020-11" db="EMBL/GenBank/DDBJ databases">
        <authorList>
            <person name="McCartney M.A."/>
            <person name="Auch B."/>
            <person name="Kono T."/>
            <person name="Mallez S."/>
            <person name="Becker A."/>
            <person name="Gohl D.M."/>
            <person name="Silverstein K.A.T."/>
            <person name="Koren S."/>
            <person name="Bechman K.B."/>
            <person name="Herman A."/>
            <person name="Abrahante J.E."/>
            <person name="Garbe J."/>
        </authorList>
    </citation>
    <scope>NUCLEOTIDE SEQUENCE</scope>
    <source>
        <strain evidence="1">Duluth1</strain>
        <tissue evidence="1">Whole animal</tissue>
    </source>
</reference>